<dbReference type="GO" id="GO:0008883">
    <property type="term" value="F:glutamyl-tRNA reductase activity"/>
    <property type="evidence" value="ECO:0007669"/>
    <property type="project" value="UniProtKB-EC"/>
</dbReference>
<dbReference type="InterPro" id="IPR006151">
    <property type="entry name" value="Shikm_DH/Glu-tRNA_Rdtase"/>
</dbReference>
<dbReference type="EC" id="1.2.1.70" evidence="3 5"/>
<comment type="miscellaneous">
    <text evidence="5">During catalysis, the active site Cys acts as a nucleophile attacking the alpha-carbonyl group of tRNA-bound glutamate with the formation of a thioester intermediate between enzyme and glutamate, and the concomitant release of tRNA(Glu). The thioester intermediate is finally reduced by direct hydride transfer from NADPH, to form the product GSA.</text>
</comment>
<keyword evidence="5 6" id="KW-0560">Oxidoreductase</keyword>
<proteinExistence type="inferred from homology"/>
<evidence type="ECO:0000256" key="1">
    <source>
        <dbReference type="ARBA" id="ARBA00005059"/>
    </source>
</evidence>
<keyword evidence="5 6" id="KW-0521">NADP</keyword>
<dbReference type="Pfam" id="PF01488">
    <property type="entry name" value="Shikimate_DH"/>
    <property type="match status" value="1"/>
</dbReference>
<evidence type="ECO:0000259" key="8">
    <source>
        <dbReference type="Pfam" id="PF01488"/>
    </source>
</evidence>
<evidence type="ECO:0000313" key="10">
    <source>
        <dbReference type="EMBL" id="MBU5337451.1"/>
    </source>
</evidence>
<dbReference type="Proteomes" id="UP001196301">
    <property type="component" value="Unassembled WGS sequence"/>
</dbReference>
<sequence>MNIGVVGVNHNLAPINVREAVSFTDTKKIEAINILLDKDIDEIVILSTCNRSEIYIHAEDIEEKVNELSDFYSEYFGVKDIEQYLFKKTNLEAIQHLFDVTAGLDSLVLGEDQILGQVRDAHEFCMKLGATKKVFNKLFRDAVTTSKEIKTITKISQQPLSISYIGVKLLKEKIGTLEGKNALIIGLGKMNLLTLNHLEEENIKNIYVANRNIEKTKEIESKFDNIIPIEYCDRHKIIEQESIDIIVSATSSPHLVIKYDEMPKLNKKIYMMDIALPRDIDTRLNELDYVELYDIDDLKEIHDQNDIKRSELAQKAQEIISIKIDEFIEWLDLTFMDPTIQSLNSKCIEIKEDTLEYIFRKIDLNQREKKIIDKMLGSALKRVIREPIMNLKQVKNKGQREEYIKVIEDLFEI</sequence>
<comment type="catalytic activity">
    <reaction evidence="4 5 6">
        <text>(S)-4-amino-5-oxopentanoate + tRNA(Glu) + NADP(+) = L-glutamyl-tRNA(Glu) + NADPH + H(+)</text>
        <dbReference type="Rhea" id="RHEA:12344"/>
        <dbReference type="Rhea" id="RHEA-COMP:9663"/>
        <dbReference type="Rhea" id="RHEA-COMP:9680"/>
        <dbReference type="ChEBI" id="CHEBI:15378"/>
        <dbReference type="ChEBI" id="CHEBI:57501"/>
        <dbReference type="ChEBI" id="CHEBI:57783"/>
        <dbReference type="ChEBI" id="CHEBI:58349"/>
        <dbReference type="ChEBI" id="CHEBI:78442"/>
        <dbReference type="ChEBI" id="CHEBI:78520"/>
        <dbReference type="EC" id="1.2.1.70"/>
    </reaction>
</comment>
<dbReference type="CDD" id="cd05213">
    <property type="entry name" value="NAD_bind_Glutamyl_tRNA_reduct"/>
    <property type="match status" value="1"/>
</dbReference>
<keyword evidence="5 6" id="KW-0627">Porphyrin biosynthesis</keyword>
<keyword evidence="11" id="KW-1185">Reference proteome</keyword>
<accession>A0ABS6E032</accession>
<comment type="function">
    <text evidence="5">Catalyzes the NADPH-dependent reduction of glutamyl-tRNA(Glu) to glutamate 1-semialdehyde (GSA).</text>
</comment>
<comment type="pathway">
    <text evidence="1 5 6">Porphyrin-containing compound metabolism; protoporphyrin-IX biosynthesis; 5-aminolevulinate from L-glutamyl-tRNA(Glu): step 1/2.</text>
</comment>
<dbReference type="HAMAP" id="MF_00087">
    <property type="entry name" value="Glu_tRNA_reductase"/>
    <property type="match status" value="1"/>
</dbReference>
<evidence type="ECO:0000256" key="2">
    <source>
        <dbReference type="ARBA" id="ARBA00005916"/>
    </source>
</evidence>
<dbReference type="Pfam" id="PF00745">
    <property type="entry name" value="GlutR_dimer"/>
    <property type="match status" value="1"/>
</dbReference>
<dbReference type="PANTHER" id="PTHR43120:SF1">
    <property type="entry name" value="GLUTAMYL-TRNA REDUCTASE 1, CHLOROPLASTIC"/>
    <property type="match status" value="1"/>
</dbReference>
<organism evidence="10 11">
    <name type="scientific">Intestinibacter bartlettii</name>
    <dbReference type="NCBI Taxonomy" id="261299"/>
    <lineage>
        <taxon>Bacteria</taxon>
        <taxon>Bacillati</taxon>
        <taxon>Bacillota</taxon>
        <taxon>Clostridia</taxon>
        <taxon>Peptostreptococcales</taxon>
        <taxon>Peptostreptococcaceae</taxon>
        <taxon>Intestinibacter</taxon>
    </lineage>
</organism>
<dbReference type="EMBL" id="JAHLOQ010000060">
    <property type="protein sequence ID" value="MBU5337451.1"/>
    <property type="molecule type" value="Genomic_DNA"/>
</dbReference>
<feature type="domain" description="Glutamyl-tRNA reductase N-terminal" evidence="9">
    <location>
        <begin position="6"/>
        <end position="153"/>
    </location>
</feature>
<evidence type="ECO:0000256" key="6">
    <source>
        <dbReference type="RuleBase" id="RU000584"/>
    </source>
</evidence>
<dbReference type="Pfam" id="PF05201">
    <property type="entry name" value="GlutR_N"/>
    <property type="match status" value="1"/>
</dbReference>
<evidence type="ECO:0000259" key="7">
    <source>
        <dbReference type="Pfam" id="PF00745"/>
    </source>
</evidence>
<feature type="binding site" evidence="5">
    <location>
        <begin position="186"/>
        <end position="191"/>
    </location>
    <ligand>
        <name>NADP(+)</name>
        <dbReference type="ChEBI" id="CHEBI:58349"/>
    </ligand>
</feature>
<evidence type="ECO:0000256" key="4">
    <source>
        <dbReference type="ARBA" id="ARBA00047464"/>
    </source>
</evidence>
<evidence type="ECO:0000259" key="9">
    <source>
        <dbReference type="Pfam" id="PF05201"/>
    </source>
</evidence>
<feature type="binding site" evidence="5">
    <location>
        <position position="106"/>
    </location>
    <ligand>
        <name>substrate</name>
    </ligand>
</feature>
<feature type="binding site" evidence="5">
    <location>
        <begin position="48"/>
        <end position="51"/>
    </location>
    <ligand>
        <name>substrate</name>
    </ligand>
</feature>
<dbReference type="PROSITE" id="PS00747">
    <property type="entry name" value="GLUTR"/>
    <property type="match status" value="1"/>
</dbReference>
<name>A0ABS6E032_9FIRM</name>
<gene>
    <name evidence="5 10" type="primary">hemA</name>
    <name evidence="10" type="ORF">KQI20_13500</name>
</gene>
<feature type="site" description="Important for activity" evidence="5">
    <location>
        <position position="96"/>
    </location>
</feature>
<dbReference type="InterPro" id="IPR018214">
    <property type="entry name" value="GluRdtase_CS"/>
</dbReference>
<feature type="binding site" evidence="5">
    <location>
        <position position="117"/>
    </location>
    <ligand>
        <name>substrate</name>
    </ligand>
</feature>
<comment type="subunit">
    <text evidence="5">Homodimer.</text>
</comment>
<evidence type="ECO:0000256" key="5">
    <source>
        <dbReference type="HAMAP-Rule" id="MF_00087"/>
    </source>
</evidence>
<evidence type="ECO:0000313" key="11">
    <source>
        <dbReference type="Proteomes" id="UP001196301"/>
    </source>
</evidence>
<feature type="binding site" evidence="5">
    <location>
        <begin position="111"/>
        <end position="113"/>
    </location>
    <ligand>
        <name>substrate</name>
    </ligand>
</feature>
<dbReference type="PIRSF" id="PIRSF000445">
    <property type="entry name" value="4pyrrol_synth_GluRdtase"/>
    <property type="match status" value="1"/>
</dbReference>
<comment type="caution">
    <text evidence="10">The sequence shown here is derived from an EMBL/GenBank/DDBJ whole genome shotgun (WGS) entry which is preliminary data.</text>
</comment>
<evidence type="ECO:0000256" key="3">
    <source>
        <dbReference type="ARBA" id="ARBA00012970"/>
    </source>
</evidence>
<feature type="active site" description="Nucleophile" evidence="5">
    <location>
        <position position="49"/>
    </location>
</feature>
<dbReference type="InterPro" id="IPR000343">
    <property type="entry name" value="4pyrrol_synth_GluRdtase"/>
</dbReference>
<feature type="domain" description="Tetrapyrrole biosynthesis glutamyl-tRNA reductase dimerisation" evidence="7">
    <location>
        <begin position="315"/>
        <end position="412"/>
    </location>
</feature>
<reference evidence="10 11" key="1">
    <citation type="submission" date="2021-06" db="EMBL/GenBank/DDBJ databases">
        <authorList>
            <person name="Sun Q."/>
            <person name="Li D."/>
        </authorList>
    </citation>
    <scope>NUCLEOTIDE SEQUENCE [LARGE SCALE GENOMIC DNA]</scope>
    <source>
        <strain evidence="10 11">N19</strain>
    </source>
</reference>
<feature type="domain" description="Quinate/shikimate 5-dehydrogenase/glutamyl-tRNA reductase" evidence="8">
    <location>
        <begin position="169"/>
        <end position="301"/>
    </location>
</feature>
<dbReference type="RefSeq" id="WP_216572157.1">
    <property type="nucleotide sequence ID" value="NZ_JAHLOQ010000060.1"/>
</dbReference>
<dbReference type="NCBIfam" id="TIGR01035">
    <property type="entry name" value="hemA"/>
    <property type="match status" value="1"/>
</dbReference>
<protein>
    <recommendedName>
        <fullName evidence="3 5">Glutamyl-tRNA reductase</fullName>
        <shortName evidence="5">GluTR</shortName>
        <ecNumber evidence="3 5">1.2.1.70</ecNumber>
    </recommendedName>
</protein>
<dbReference type="InterPro" id="IPR015896">
    <property type="entry name" value="4pyrrol_synth_GluRdtase_dimer"/>
</dbReference>
<comment type="similarity">
    <text evidence="2 5 6">Belongs to the glutamyl-tRNA reductase family.</text>
</comment>
<dbReference type="InterPro" id="IPR015895">
    <property type="entry name" value="4pyrrol_synth_GluRdtase_N"/>
</dbReference>
<comment type="domain">
    <text evidence="5">Possesses an unusual extended V-shaped dimeric structure with each monomer consisting of three distinct domains arranged along a curved 'spinal' alpha-helix. The N-terminal catalytic domain specifically recognizes the glutamate moiety of the substrate. The second domain is the NADPH-binding domain, and the third C-terminal domain is responsible for dimerization.</text>
</comment>
<dbReference type="PANTHER" id="PTHR43120">
    <property type="entry name" value="GLUTAMYL-TRNA REDUCTASE 1, CHLOROPLASTIC"/>
    <property type="match status" value="1"/>
</dbReference>